<dbReference type="Pfam" id="PF07370">
    <property type="entry name" value="DUF1489"/>
    <property type="match status" value="1"/>
</dbReference>
<dbReference type="InterPro" id="IPR008320">
    <property type="entry name" value="UCP032025"/>
</dbReference>
<organism evidence="1 2">
    <name type="scientific">Aminobacter carboxidus</name>
    <dbReference type="NCBI Taxonomy" id="376165"/>
    <lineage>
        <taxon>Bacteria</taxon>
        <taxon>Pseudomonadati</taxon>
        <taxon>Pseudomonadota</taxon>
        <taxon>Alphaproteobacteria</taxon>
        <taxon>Hyphomicrobiales</taxon>
        <taxon>Phyllobacteriaceae</taxon>
        <taxon>Aminobacter</taxon>
    </lineage>
</organism>
<keyword evidence="2" id="KW-1185">Reference proteome</keyword>
<dbReference type="RefSeq" id="WP_192568051.1">
    <property type="nucleotide sequence ID" value="NZ_JACZEP010000008.1"/>
</dbReference>
<dbReference type="Proteomes" id="UP000598227">
    <property type="component" value="Unassembled WGS sequence"/>
</dbReference>
<comment type="caution">
    <text evidence="1">The sequence shown here is derived from an EMBL/GenBank/DDBJ whole genome shotgun (WGS) entry which is preliminary data.</text>
</comment>
<dbReference type="PIRSF" id="PIRSF032025">
    <property type="entry name" value="UCP032025"/>
    <property type="match status" value="1"/>
</dbReference>
<reference evidence="1 2" key="1">
    <citation type="submission" date="2020-09" db="EMBL/GenBank/DDBJ databases">
        <title>Draft Genome Sequence of Aminobacter carboxidus type strain DSM 1086, a soil Gram-negative carboxydobacterium.</title>
        <authorList>
            <person name="Turrini P."/>
            <person name="Tescari M."/>
            <person name="Artuso I."/>
            <person name="Lugli G.A."/>
            <person name="Frangipani E."/>
            <person name="Ventura M."/>
            <person name="Visca P."/>
        </authorList>
    </citation>
    <scope>NUCLEOTIDE SEQUENCE [LARGE SCALE GENOMIC DNA]</scope>
    <source>
        <strain evidence="1 2">DSM 1086</strain>
    </source>
</reference>
<sequence length="145" mass="16496">MSLNMLKLCVGCDSVEDLEEWIAFRLDERRRAGEPVEQFHTTRMVPSRGDELTAGGSLYWVIKGNVQCRQRLLEIRPFTDSEGIGRCHLILDPTVVRTDWQPRRAFQGWRYLKIADAPADLGQGNAAFAEMPPKLRLELAELGLL</sequence>
<gene>
    <name evidence="1" type="ORF">IHE39_22670</name>
</gene>
<protein>
    <submittedName>
        <fullName evidence="1">DUF1489 family protein</fullName>
    </submittedName>
</protein>
<proteinExistence type="predicted"/>
<evidence type="ECO:0000313" key="1">
    <source>
        <dbReference type="EMBL" id="MBE1207101.1"/>
    </source>
</evidence>
<evidence type="ECO:0000313" key="2">
    <source>
        <dbReference type="Proteomes" id="UP000598227"/>
    </source>
</evidence>
<name>A0ABR9GTU7_9HYPH</name>
<dbReference type="EMBL" id="JACZEP010000008">
    <property type="protein sequence ID" value="MBE1207101.1"/>
    <property type="molecule type" value="Genomic_DNA"/>
</dbReference>
<accession>A0ABR9GTU7</accession>